<dbReference type="SUPFAM" id="SSF53697">
    <property type="entry name" value="SIS domain"/>
    <property type="match status" value="1"/>
</dbReference>
<name>A0A1G7DC02_9RHOB</name>
<evidence type="ECO:0000256" key="2">
    <source>
        <dbReference type="ARBA" id="ARBA00023125"/>
    </source>
</evidence>
<dbReference type="GO" id="GO:0003700">
    <property type="term" value="F:DNA-binding transcription factor activity"/>
    <property type="evidence" value="ECO:0007669"/>
    <property type="project" value="InterPro"/>
</dbReference>
<gene>
    <name evidence="6" type="ORF">SAMN05421538_10732</name>
</gene>
<evidence type="ECO:0000313" key="6">
    <source>
        <dbReference type="EMBL" id="SDE48275.1"/>
    </source>
</evidence>
<feature type="domain" description="SIS" evidence="5">
    <location>
        <begin position="137"/>
        <end position="277"/>
    </location>
</feature>
<organism evidence="6 7">
    <name type="scientific">Paracoccus isoporae</name>
    <dbReference type="NCBI Taxonomy" id="591205"/>
    <lineage>
        <taxon>Bacteria</taxon>
        <taxon>Pseudomonadati</taxon>
        <taxon>Pseudomonadota</taxon>
        <taxon>Alphaproteobacteria</taxon>
        <taxon>Rhodobacterales</taxon>
        <taxon>Paracoccaceae</taxon>
        <taxon>Paracoccus</taxon>
    </lineage>
</organism>
<dbReference type="GO" id="GO:1901135">
    <property type="term" value="P:carbohydrate derivative metabolic process"/>
    <property type="evidence" value="ECO:0007669"/>
    <property type="project" value="InterPro"/>
</dbReference>
<dbReference type="AlphaFoldDB" id="A0A1G7DC02"/>
<proteinExistence type="predicted"/>
<evidence type="ECO:0000259" key="4">
    <source>
        <dbReference type="PROSITE" id="PS51071"/>
    </source>
</evidence>
<dbReference type="InterPro" id="IPR009057">
    <property type="entry name" value="Homeodomain-like_sf"/>
</dbReference>
<feature type="domain" description="HTH rpiR-type" evidence="4">
    <location>
        <begin position="11"/>
        <end position="87"/>
    </location>
</feature>
<evidence type="ECO:0000313" key="7">
    <source>
        <dbReference type="Proteomes" id="UP000199344"/>
    </source>
</evidence>
<dbReference type="Pfam" id="PF01418">
    <property type="entry name" value="HTH_6"/>
    <property type="match status" value="1"/>
</dbReference>
<dbReference type="Pfam" id="PF01380">
    <property type="entry name" value="SIS"/>
    <property type="match status" value="1"/>
</dbReference>
<evidence type="ECO:0000256" key="3">
    <source>
        <dbReference type="ARBA" id="ARBA00023163"/>
    </source>
</evidence>
<protein>
    <submittedName>
        <fullName evidence="6">DNA-binding transcriptional regulator, MurR/RpiR family, contains HTH and SIS domains</fullName>
    </submittedName>
</protein>
<sequence>MKDHGSTPGPSSIAMRLQATMASLSRSEKQLALLILDRPFEAANMTITELSRAAGVSDATVTRFCRRLGLTGYAQLRLQLAAEADRKQTDLRPGLSLIDDISPDDTLVDIVRKTAYADIRAAEITISQLDLDQLGKLVEAVAGAGRVLVFGVGALGPVVHDIVQKLFRLGLNAAGFNDIHTALAAVSMTGSGDVVLVLSHSGRTVEGIELLTLAKTREAHGAVITSNPLSSAAMLARTVLVTAARDTPFRNGGMASRSAQQIILDCLYVALAHRQYDKTGALLATAHDALRNHRRER</sequence>
<dbReference type="InterPro" id="IPR036388">
    <property type="entry name" value="WH-like_DNA-bd_sf"/>
</dbReference>
<dbReference type="Proteomes" id="UP000199344">
    <property type="component" value="Unassembled WGS sequence"/>
</dbReference>
<reference evidence="6 7" key="1">
    <citation type="submission" date="2016-10" db="EMBL/GenBank/DDBJ databases">
        <authorList>
            <person name="de Groot N.N."/>
        </authorList>
    </citation>
    <scope>NUCLEOTIDE SEQUENCE [LARGE SCALE GENOMIC DNA]</scope>
    <source>
        <strain evidence="6 7">DSM 22220</strain>
    </source>
</reference>
<dbReference type="SUPFAM" id="SSF46689">
    <property type="entry name" value="Homeodomain-like"/>
    <property type="match status" value="1"/>
</dbReference>
<dbReference type="InterPro" id="IPR001347">
    <property type="entry name" value="SIS_dom"/>
</dbReference>
<dbReference type="RefSeq" id="WP_176805063.1">
    <property type="nucleotide sequence ID" value="NZ_FNAH01000007.1"/>
</dbReference>
<dbReference type="InterPro" id="IPR047640">
    <property type="entry name" value="RpiR-like"/>
</dbReference>
<dbReference type="PANTHER" id="PTHR30514">
    <property type="entry name" value="GLUCOKINASE"/>
    <property type="match status" value="1"/>
</dbReference>
<dbReference type="GO" id="GO:0097367">
    <property type="term" value="F:carbohydrate derivative binding"/>
    <property type="evidence" value="ECO:0007669"/>
    <property type="project" value="InterPro"/>
</dbReference>
<dbReference type="GO" id="GO:0003677">
    <property type="term" value="F:DNA binding"/>
    <property type="evidence" value="ECO:0007669"/>
    <property type="project" value="UniProtKB-KW"/>
</dbReference>
<keyword evidence="7" id="KW-1185">Reference proteome</keyword>
<dbReference type="Gene3D" id="3.40.50.10490">
    <property type="entry name" value="Glucose-6-phosphate isomerase like protein, domain 1"/>
    <property type="match status" value="1"/>
</dbReference>
<dbReference type="PROSITE" id="PS51071">
    <property type="entry name" value="HTH_RPIR"/>
    <property type="match status" value="1"/>
</dbReference>
<dbReference type="InterPro" id="IPR046348">
    <property type="entry name" value="SIS_dom_sf"/>
</dbReference>
<evidence type="ECO:0000259" key="5">
    <source>
        <dbReference type="PROSITE" id="PS51464"/>
    </source>
</evidence>
<dbReference type="PROSITE" id="PS51464">
    <property type="entry name" value="SIS"/>
    <property type="match status" value="1"/>
</dbReference>
<accession>A0A1G7DC02</accession>
<dbReference type="InterPro" id="IPR035472">
    <property type="entry name" value="RpiR-like_SIS"/>
</dbReference>
<evidence type="ECO:0000256" key="1">
    <source>
        <dbReference type="ARBA" id="ARBA00023015"/>
    </source>
</evidence>
<keyword evidence="1" id="KW-0805">Transcription regulation</keyword>
<dbReference type="EMBL" id="FNAH01000007">
    <property type="protein sequence ID" value="SDE48275.1"/>
    <property type="molecule type" value="Genomic_DNA"/>
</dbReference>
<dbReference type="InterPro" id="IPR000281">
    <property type="entry name" value="HTH_RpiR"/>
</dbReference>
<dbReference type="STRING" id="591205.SAMN05421538_10732"/>
<dbReference type="Gene3D" id="1.10.10.10">
    <property type="entry name" value="Winged helix-like DNA-binding domain superfamily/Winged helix DNA-binding domain"/>
    <property type="match status" value="1"/>
</dbReference>
<dbReference type="CDD" id="cd05013">
    <property type="entry name" value="SIS_RpiR"/>
    <property type="match status" value="1"/>
</dbReference>
<keyword evidence="2 6" id="KW-0238">DNA-binding</keyword>
<keyword evidence="3" id="KW-0804">Transcription</keyword>
<dbReference type="PANTHER" id="PTHR30514:SF1">
    <property type="entry name" value="HTH-TYPE TRANSCRIPTIONAL REGULATOR HEXR-RELATED"/>
    <property type="match status" value="1"/>
</dbReference>